<feature type="region of interest" description="Disordered" evidence="1">
    <location>
        <begin position="50"/>
        <end position="84"/>
    </location>
</feature>
<reference evidence="2" key="1">
    <citation type="submission" date="2025-08" db="UniProtKB">
        <authorList>
            <consortium name="Ensembl"/>
        </authorList>
    </citation>
    <scope>IDENTIFICATION</scope>
</reference>
<evidence type="ECO:0000313" key="2">
    <source>
        <dbReference type="Ensembl" id="ENSMSIP00000000573.1"/>
    </source>
</evidence>
<dbReference type="Proteomes" id="UP000694415">
    <property type="component" value="Unplaced"/>
</dbReference>
<dbReference type="GeneTree" id="ENSGT00960000193114"/>
<name>A0A8C6G503_MUSSI</name>
<evidence type="ECO:0000256" key="1">
    <source>
        <dbReference type="SAM" id="MobiDB-lite"/>
    </source>
</evidence>
<proteinExistence type="predicted"/>
<sequence>ANFCRAYENSLRRGNRTAKEITLKRVHDRPGRTQQTRIFCGKTLLLTSSGARVQERKSKREQESKKKNKNKKARAKWQNPVPFKENYPPPRMYYSLIGCSPSAQLSSRERQNTWRENCPCTCADYVYHIEHSCQCHLIMANVRAAPHKSPKGEIEGK</sequence>
<dbReference type="Ensembl" id="ENSMSIT00000000762.1">
    <property type="protein sequence ID" value="ENSMSIP00000000573.1"/>
    <property type="gene ID" value="ENSMSIG00000000620.1"/>
</dbReference>
<feature type="compositionally biased region" description="Basic and acidic residues" evidence="1">
    <location>
        <begin position="53"/>
        <end position="65"/>
    </location>
</feature>
<organism evidence="2 3">
    <name type="scientific">Mus spicilegus</name>
    <name type="common">Mound-building mouse</name>
    <dbReference type="NCBI Taxonomy" id="10103"/>
    <lineage>
        <taxon>Eukaryota</taxon>
        <taxon>Metazoa</taxon>
        <taxon>Chordata</taxon>
        <taxon>Craniata</taxon>
        <taxon>Vertebrata</taxon>
        <taxon>Euteleostomi</taxon>
        <taxon>Mammalia</taxon>
        <taxon>Eutheria</taxon>
        <taxon>Euarchontoglires</taxon>
        <taxon>Glires</taxon>
        <taxon>Rodentia</taxon>
        <taxon>Myomorpha</taxon>
        <taxon>Muroidea</taxon>
        <taxon>Muridae</taxon>
        <taxon>Murinae</taxon>
        <taxon>Mus</taxon>
        <taxon>Mus</taxon>
    </lineage>
</organism>
<keyword evidence="3" id="KW-1185">Reference proteome</keyword>
<accession>A0A8C6G503</accession>
<reference evidence="2" key="2">
    <citation type="submission" date="2025-09" db="UniProtKB">
        <authorList>
            <consortium name="Ensembl"/>
        </authorList>
    </citation>
    <scope>IDENTIFICATION</scope>
</reference>
<feature type="compositionally biased region" description="Basic residues" evidence="1">
    <location>
        <begin position="66"/>
        <end position="75"/>
    </location>
</feature>
<protein>
    <submittedName>
        <fullName evidence="2">Uncharacterized protein</fullName>
    </submittedName>
</protein>
<dbReference type="AlphaFoldDB" id="A0A8C6G503"/>
<evidence type="ECO:0000313" key="3">
    <source>
        <dbReference type="Proteomes" id="UP000694415"/>
    </source>
</evidence>